<gene>
    <name evidence="1" type="ORF">ACFL27_07935</name>
</gene>
<protein>
    <recommendedName>
        <fullName evidence="3">Sortilin N-terminal domain-containing protein</fullName>
    </recommendedName>
</protein>
<name>A0ABV6YV78_UNCC1</name>
<proteinExistence type="predicted"/>
<keyword evidence="2" id="KW-1185">Reference proteome</keyword>
<dbReference type="EMBL" id="JBHPBY010000076">
    <property type="protein sequence ID" value="MFC1850104.1"/>
    <property type="molecule type" value="Genomic_DNA"/>
</dbReference>
<evidence type="ECO:0008006" key="3">
    <source>
        <dbReference type="Google" id="ProtNLM"/>
    </source>
</evidence>
<accession>A0ABV6YV78</accession>
<dbReference type="Proteomes" id="UP001594351">
    <property type="component" value="Unassembled WGS sequence"/>
</dbReference>
<evidence type="ECO:0000313" key="2">
    <source>
        <dbReference type="Proteomes" id="UP001594351"/>
    </source>
</evidence>
<evidence type="ECO:0000313" key="1">
    <source>
        <dbReference type="EMBL" id="MFC1850104.1"/>
    </source>
</evidence>
<dbReference type="InterPro" id="IPR015943">
    <property type="entry name" value="WD40/YVTN_repeat-like_dom_sf"/>
</dbReference>
<sequence length="163" mass="18749">MKLSSDAGRHWVDCDNGLDDDFVWSLEIHPSNPYLLYVETLNEGIFVSSNGGMEWCPFEQEFVHNAALEVTIDQNRPQRLLLGDYYGNIFIFEKANEEQLQLKSQARQMFTLPTMKIAGKGRHAGRGPFFVDRDGMCDNHEVIKTEPRNLENNKERKAKPSDK</sequence>
<comment type="caution">
    <text evidence="1">The sequence shown here is derived from an EMBL/GenBank/DDBJ whole genome shotgun (WGS) entry which is preliminary data.</text>
</comment>
<dbReference type="SUPFAM" id="SSF110296">
    <property type="entry name" value="Oligoxyloglucan reducing end-specific cellobiohydrolase"/>
    <property type="match status" value="1"/>
</dbReference>
<dbReference type="Gene3D" id="2.130.10.10">
    <property type="entry name" value="YVTN repeat-like/Quinoprotein amine dehydrogenase"/>
    <property type="match status" value="1"/>
</dbReference>
<reference evidence="1 2" key="1">
    <citation type="submission" date="2024-09" db="EMBL/GenBank/DDBJ databases">
        <title>Laminarin stimulates single cell rates of sulfate reduction while oxygen inhibits transcriptomic activity in coastal marine sediment.</title>
        <authorList>
            <person name="Lindsay M."/>
            <person name="Orcutt B."/>
            <person name="Emerson D."/>
            <person name="Stepanauskas R."/>
            <person name="D'Angelo T."/>
        </authorList>
    </citation>
    <scope>NUCLEOTIDE SEQUENCE [LARGE SCALE GENOMIC DNA]</scope>
    <source>
        <strain evidence="1">SAG AM-311-K15</strain>
    </source>
</reference>
<organism evidence="1 2">
    <name type="scientific">candidate division CSSED10-310 bacterium</name>
    <dbReference type="NCBI Taxonomy" id="2855610"/>
    <lineage>
        <taxon>Bacteria</taxon>
        <taxon>Bacteria division CSSED10-310</taxon>
    </lineage>
</organism>